<evidence type="ECO:0000256" key="1">
    <source>
        <dbReference type="SAM" id="Phobius"/>
    </source>
</evidence>
<evidence type="ECO:0000313" key="2">
    <source>
        <dbReference type="EMBL" id="QOS22023.1"/>
    </source>
</evidence>
<feature type="transmembrane region" description="Helical" evidence="1">
    <location>
        <begin position="75"/>
        <end position="105"/>
    </location>
</feature>
<reference evidence="2" key="1">
    <citation type="submission" date="2020-08" db="EMBL/GenBank/DDBJ databases">
        <title>Genetic structure, function and evolution of capsule biosynthesis loci in Vibrio parahaemolyticus.</title>
        <authorList>
            <person name="Li L."/>
            <person name="Bian S."/>
        </authorList>
    </citation>
    <scope>NUCLEOTIDE SEQUENCE</scope>
    <source>
        <strain evidence="2">VP241</strain>
    </source>
</reference>
<evidence type="ECO:0008006" key="3">
    <source>
        <dbReference type="Google" id="ProtNLM"/>
    </source>
</evidence>
<feature type="transmembrane region" description="Helical" evidence="1">
    <location>
        <begin position="12"/>
        <end position="34"/>
    </location>
</feature>
<sequence>MLFLSKEVKNRNIAIVYGVSFFLIPVPAIFNTILHQEIDITTVLFTSFRFMFLGVCFFTLCKYSSMYRGNGTYKLLRLFIVLNFVIILLGYISPSFNNAIFFLYYNQESYDEFYAYMLGRPGGLLGNPNTLAMSMVFVLLFFLPQSLNIKFRYVYIILIVLIILITKSRTGLFGLTLGLSCYFVLMRRLDAFLYFMILIGFSIILGGLLGYLDVNELIERYITDVDLSGRDSLWIEILRNPFFSDNYLLGTLTIPEGFNAVDNEYLNILVRYGVIGLVVFLLSNFFAAIYYLYLFSINVKNEMAALSITCIFVFLVFCLAGSPLTSLKLCFVYLTVLSFFTSKSLEYYNESISYGA</sequence>
<keyword evidence="1" id="KW-0472">Membrane</keyword>
<feature type="transmembrane region" description="Helical" evidence="1">
    <location>
        <begin position="125"/>
        <end position="143"/>
    </location>
</feature>
<dbReference type="AlphaFoldDB" id="A0A7M1W4Q6"/>
<name>A0A7M1W4Q6_VIBPH</name>
<feature type="transmembrane region" description="Helical" evidence="1">
    <location>
        <begin position="305"/>
        <end position="334"/>
    </location>
</feature>
<feature type="transmembrane region" description="Helical" evidence="1">
    <location>
        <begin position="40"/>
        <end position="63"/>
    </location>
</feature>
<proteinExistence type="predicted"/>
<dbReference type="InterPro" id="IPR051533">
    <property type="entry name" value="WaaL-like"/>
</dbReference>
<keyword evidence="1" id="KW-0812">Transmembrane</keyword>
<feature type="transmembrane region" description="Helical" evidence="1">
    <location>
        <begin position="191"/>
        <end position="212"/>
    </location>
</feature>
<organism evidence="2">
    <name type="scientific">Vibrio parahaemolyticus</name>
    <dbReference type="NCBI Taxonomy" id="670"/>
    <lineage>
        <taxon>Bacteria</taxon>
        <taxon>Pseudomonadati</taxon>
        <taxon>Pseudomonadota</taxon>
        <taxon>Gammaproteobacteria</taxon>
        <taxon>Vibrionales</taxon>
        <taxon>Vibrionaceae</taxon>
        <taxon>Vibrio</taxon>
    </lineage>
</organism>
<dbReference type="PANTHER" id="PTHR37422:SF13">
    <property type="entry name" value="LIPOPOLYSACCHARIDE BIOSYNTHESIS PROTEIN PA4999-RELATED"/>
    <property type="match status" value="1"/>
</dbReference>
<gene>
    <name evidence="2" type="ORF">VP241_00028</name>
</gene>
<feature type="transmembrane region" description="Helical" evidence="1">
    <location>
        <begin position="155"/>
        <end position="185"/>
    </location>
</feature>
<keyword evidence="1" id="KW-1133">Transmembrane helix</keyword>
<dbReference type="PANTHER" id="PTHR37422">
    <property type="entry name" value="TEICHURONIC ACID BIOSYNTHESIS PROTEIN TUAE"/>
    <property type="match status" value="1"/>
</dbReference>
<accession>A0A7M1W4Q6</accession>
<feature type="transmembrane region" description="Helical" evidence="1">
    <location>
        <begin position="272"/>
        <end position="293"/>
    </location>
</feature>
<dbReference type="EMBL" id="MT898203">
    <property type="protein sequence ID" value="QOS22023.1"/>
    <property type="molecule type" value="Genomic_DNA"/>
</dbReference>
<protein>
    <recommendedName>
        <fullName evidence="3">Polysaccharide polymerase</fullName>
    </recommendedName>
</protein>